<evidence type="ECO:0000256" key="2">
    <source>
        <dbReference type="SAM" id="Phobius"/>
    </source>
</evidence>
<keyword evidence="2" id="KW-0472">Membrane</keyword>
<dbReference type="RefSeq" id="WP_346751129.1">
    <property type="nucleotide sequence ID" value="NZ_JAUJEA010000002.1"/>
</dbReference>
<feature type="transmembrane region" description="Helical" evidence="2">
    <location>
        <begin position="111"/>
        <end position="129"/>
    </location>
</feature>
<protein>
    <submittedName>
        <fullName evidence="4">GAF domain-containing protein</fullName>
    </submittedName>
</protein>
<evidence type="ECO:0000256" key="1">
    <source>
        <dbReference type="SAM" id="Coils"/>
    </source>
</evidence>
<evidence type="ECO:0000313" key="5">
    <source>
        <dbReference type="Proteomes" id="UP001172082"/>
    </source>
</evidence>
<dbReference type="InterPro" id="IPR003018">
    <property type="entry name" value="GAF"/>
</dbReference>
<comment type="caution">
    <text evidence="4">The sequence shown here is derived from an EMBL/GenBank/DDBJ whole genome shotgun (WGS) entry which is preliminary data.</text>
</comment>
<feature type="coiled-coil region" evidence="1">
    <location>
        <begin position="193"/>
        <end position="234"/>
    </location>
</feature>
<dbReference type="SUPFAM" id="SSF55781">
    <property type="entry name" value="GAF domain-like"/>
    <property type="match status" value="1"/>
</dbReference>
<evidence type="ECO:0000313" key="4">
    <source>
        <dbReference type="EMBL" id="MDN5201101.1"/>
    </source>
</evidence>
<dbReference type="Proteomes" id="UP001172082">
    <property type="component" value="Unassembled WGS sequence"/>
</dbReference>
<reference evidence="4" key="1">
    <citation type="submission" date="2023-06" db="EMBL/GenBank/DDBJ databases">
        <title>Genomic of Parafulvivirga corallium.</title>
        <authorList>
            <person name="Wang G."/>
        </authorList>
    </citation>
    <scope>NUCLEOTIDE SEQUENCE</scope>
    <source>
        <strain evidence="4">BMA10</strain>
    </source>
</reference>
<proteinExistence type="predicted"/>
<name>A0ABT8KK60_9BACT</name>
<keyword evidence="5" id="KW-1185">Reference proteome</keyword>
<keyword evidence="1" id="KW-0175">Coiled coil</keyword>
<feature type="transmembrane region" description="Helical" evidence="2">
    <location>
        <begin position="32"/>
        <end position="52"/>
    </location>
</feature>
<feature type="transmembrane region" description="Helical" evidence="2">
    <location>
        <begin position="81"/>
        <end position="99"/>
    </location>
</feature>
<keyword evidence="2" id="KW-1133">Transmembrane helix</keyword>
<feature type="transmembrane region" description="Helical" evidence="2">
    <location>
        <begin position="136"/>
        <end position="156"/>
    </location>
</feature>
<dbReference type="EMBL" id="JAUJEA010000002">
    <property type="protein sequence ID" value="MDN5201101.1"/>
    <property type="molecule type" value="Genomic_DNA"/>
</dbReference>
<evidence type="ECO:0000259" key="3">
    <source>
        <dbReference type="SMART" id="SM00065"/>
    </source>
</evidence>
<sequence>MSKSNVFQRVISAGMHRDLPDHLRKRIEPTNVIALIIAGVIGIPFSVISVIYFPSLAIYPESGGALCALCVLLNYYGGIRFTRFIICLVPITLGAIYNSHLSGVDDDPLPALYLIELSFALIPFVIFDLKEKWSIVAITLTCSIIILAFPITKHWFNSEYDSTVLRSGWLSTLTILIAILSEFGCVLGLAFISKSAEKESELAKVEAEEKNLELEENQVKLAENLKKVEEAQEDERKRNWASEGIAGIAEILRSTKNSSKIYDDIVSMVVSYMDANQGGLFIVERDEGTETETIKMASCYAYTRKKFIETEYQPGQGLIGQAYLEKECIHLTDIPQNYVKITSGLGESTPTSLIIMPLMVNEMVEGLIEIASFDAFQEHEVAFLEKLGESIASFIQTNRINERTSVLLQEAQERAEELRAQEEEMRQNMEELAATQEEMQRKEREYQKIIDELKSDKSSLEAGSTV</sequence>
<organism evidence="4 5">
    <name type="scientific">Splendidivirga corallicola</name>
    <dbReference type="NCBI Taxonomy" id="3051826"/>
    <lineage>
        <taxon>Bacteria</taxon>
        <taxon>Pseudomonadati</taxon>
        <taxon>Bacteroidota</taxon>
        <taxon>Cytophagia</taxon>
        <taxon>Cytophagales</taxon>
        <taxon>Splendidivirgaceae</taxon>
        <taxon>Splendidivirga</taxon>
    </lineage>
</organism>
<accession>A0ABT8KK60</accession>
<dbReference type="SMART" id="SM00065">
    <property type="entry name" value="GAF"/>
    <property type="match status" value="1"/>
</dbReference>
<feature type="transmembrane region" description="Helical" evidence="2">
    <location>
        <begin position="58"/>
        <end position="76"/>
    </location>
</feature>
<dbReference type="Gene3D" id="3.30.450.40">
    <property type="match status" value="1"/>
</dbReference>
<dbReference type="Pfam" id="PF13185">
    <property type="entry name" value="GAF_2"/>
    <property type="match status" value="1"/>
</dbReference>
<gene>
    <name evidence="4" type="ORF">QQ008_07005</name>
</gene>
<keyword evidence="2" id="KW-0812">Transmembrane</keyword>
<feature type="domain" description="GAF" evidence="3">
    <location>
        <begin position="257"/>
        <end position="405"/>
    </location>
</feature>
<feature type="transmembrane region" description="Helical" evidence="2">
    <location>
        <begin position="168"/>
        <end position="192"/>
    </location>
</feature>
<dbReference type="InterPro" id="IPR029016">
    <property type="entry name" value="GAF-like_dom_sf"/>
</dbReference>
<feature type="coiled-coil region" evidence="1">
    <location>
        <begin position="401"/>
        <end position="456"/>
    </location>
</feature>